<dbReference type="SUPFAM" id="SSF53300">
    <property type="entry name" value="vWA-like"/>
    <property type="match status" value="1"/>
</dbReference>
<evidence type="ECO:0000313" key="2">
    <source>
        <dbReference type="EMBL" id="SVD52069.1"/>
    </source>
</evidence>
<dbReference type="PANTHER" id="PTHR37947:SF1">
    <property type="entry name" value="BLL2462 PROTEIN"/>
    <property type="match status" value="1"/>
</dbReference>
<organism evidence="2">
    <name type="scientific">marine metagenome</name>
    <dbReference type="NCBI Taxonomy" id="408172"/>
    <lineage>
        <taxon>unclassified sequences</taxon>
        <taxon>metagenomes</taxon>
        <taxon>ecological metagenomes</taxon>
    </lineage>
</organism>
<feature type="transmembrane region" description="Helical" evidence="1">
    <location>
        <begin position="35"/>
        <end position="52"/>
    </location>
</feature>
<evidence type="ECO:0000256" key="1">
    <source>
        <dbReference type="SAM" id="Phobius"/>
    </source>
</evidence>
<dbReference type="EMBL" id="UINC01155932">
    <property type="protein sequence ID" value="SVD52069.1"/>
    <property type="molecule type" value="Genomic_DNA"/>
</dbReference>
<name>A0A382W011_9ZZZZ</name>
<dbReference type="Gene3D" id="3.40.50.410">
    <property type="entry name" value="von Willebrand factor, type A domain"/>
    <property type="match status" value="1"/>
</dbReference>
<dbReference type="PANTHER" id="PTHR37947">
    <property type="entry name" value="BLL2462 PROTEIN"/>
    <property type="match status" value="1"/>
</dbReference>
<protein>
    <recommendedName>
        <fullName evidence="3">VWFA domain-containing protein</fullName>
    </recommendedName>
</protein>
<sequence>MQTPFWLIVFAAIIWAATGWVSYSNWERRRGKGVALLELLRFTVMGMILFTICKPEFLRTTQIEEQPEVVILTDVTRSMETRDVILGARDVVKREEWLKGHIKTNFWQSLASQAKVSVQDFGMSFTNAEMSIADGTDIYQALEEQRAKRKNLKAVLMISDGDWNYGDPPQQAAMKLGAEEIPVFTLTVGSEQAQKDLIMESVNPPKFGL</sequence>
<keyword evidence="1" id="KW-1133">Transmembrane helix</keyword>
<keyword evidence="1" id="KW-0472">Membrane</keyword>
<keyword evidence="1" id="KW-0812">Transmembrane</keyword>
<feature type="non-terminal residue" evidence="2">
    <location>
        <position position="209"/>
    </location>
</feature>
<dbReference type="InterPro" id="IPR036465">
    <property type="entry name" value="vWFA_dom_sf"/>
</dbReference>
<proteinExistence type="predicted"/>
<accession>A0A382W011</accession>
<evidence type="ECO:0008006" key="3">
    <source>
        <dbReference type="Google" id="ProtNLM"/>
    </source>
</evidence>
<feature type="transmembrane region" description="Helical" evidence="1">
    <location>
        <begin position="6"/>
        <end position="23"/>
    </location>
</feature>
<gene>
    <name evidence="2" type="ORF">METZ01_LOCUS404923</name>
</gene>
<dbReference type="AlphaFoldDB" id="A0A382W011"/>
<reference evidence="2" key="1">
    <citation type="submission" date="2018-05" db="EMBL/GenBank/DDBJ databases">
        <authorList>
            <person name="Lanie J.A."/>
            <person name="Ng W.-L."/>
            <person name="Kazmierczak K.M."/>
            <person name="Andrzejewski T.M."/>
            <person name="Davidsen T.M."/>
            <person name="Wayne K.J."/>
            <person name="Tettelin H."/>
            <person name="Glass J.I."/>
            <person name="Rusch D."/>
            <person name="Podicherti R."/>
            <person name="Tsui H.-C.T."/>
            <person name="Winkler M.E."/>
        </authorList>
    </citation>
    <scope>NUCLEOTIDE SEQUENCE</scope>
</reference>